<dbReference type="InterPro" id="IPR001173">
    <property type="entry name" value="Glyco_trans_2-like"/>
</dbReference>
<organism evidence="5 6">
    <name type="scientific">Desulfobacula toluolica (strain DSM 7467 / Tol2)</name>
    <dbReference type="NCBI Taxonomy" id="651182"/>
    <lineage>
        <taxon>Bacteria</taxon>
        <taxon>Pseudomonadati</taxon>
        <taxon>Thermodesulfobacteriota</taxon>
        <taxon>Desulfobacteria</taxon>
        <taxon>Desulfobacterales</taxon>
        <taxon>Desulfobacteraceae</taxon>
        <taxon>Desulfobacula</taxon>
    </lineage>
</organism>
<dbReference type="Proteomes" id="UP000007347">
    <property type="component" value="Chromosome"/>
</dbReference>
<dbReference type="PANTHER" id="PTHR43179:SF12">
    <property type="entry name" value="GALACTOFURANOSYLTRANSFERASE GLFT2"/>
    <property type="match status" value="1"/>
</dbReference>
<evidence type="ECO:0000313" key="6">
    <source>
        <dbReference type="Proteomes" id="UP000007347"/>
    </source>
</evidence>
<evidence type="ECO:0000256" key="1">
    <source>
        <dbReference type="ARBA" id="ARBA00006739"/>
    </source>
</evidence>
<evidence type="ECO:0000256" key="2">
    <source>
        <dbReference type="ARBA" id="ARBA00022676"/>
    </source>
</evidence>
<protein>
    <submittedName>
        <fullName evidence="5">Uncharacterized protein, related to glycosyltransferase family 2</fullName>
    </submittedName>
</protein>
<dbReference type="SUPFAM" id="SSF53448">
    <property type="entry name" value="Nucleotide-diphospho-sugar transferases"/>
    <property type="match status" value="1"/>
</dbReference>
<dbReference type="STRING" id="651182.TOL2_C21450"/>
<reference evidence="5 6" key="1">
    <citation type="journal article" date="2013" name="Environ. Microbiol.">
        <title>Complete genome, catabolic sub-proteomes and key-metabolites of Desulfobacula toluolica Tol2, a marine, aromatic compound-degrading, sulfate-reducing bacterium.</title>
        <authorList>
            <person name="Wohlbrand L."/>
            <person name="Jacob J.H."/>
            <person name="Kube M."/>
            <person name="Mussmann M."/>
            <person name="Jarling R."/>
            <person name="Beck A."/>
            <person name="Amann R."/>
            <person name="Wilkes H."/>
            <person name="Reinhardt R."/>
            <person name="Rabus R."/>
        </authorList>
    </citation>
    <scope>NUCLEOTIDE SEQUENCE [LARGE SCALE GENOMIC DNA]</scope>
    <source>
        <strain evidence="6">DSM 7467 / Tol2</strain>
    </source>
</reference>
<dbReference type="KEGG" id="dto:TOL2_C21450"/>
<keyword evidence="2" id="KW-0328">Glycosyltransferase</keyword>
<dbReference type="AlphaFoldDB" id="K0NGG2"/>
<accession>K0NGG2</accession>
<dbReference type="GO" id="GO:0016757">
    <property type="term" value="F:glycosyltransferase activity"/>
    <property type="evidence" value="ECO:0007669"/>
    <property type="project" value="UniProtKB-KW"/>
</dbReference>
<dbReference type="HOGENOM" id="CLU_741307_0_0_7"/>
<dbReference type="InterPro" id="IPR029044">
    <property type="entry name" value="Nucleotide-diphossugar_trans"/>
</dbReference>
<dbReference type="Gene3D" id="3.90.550.10">
    <property type="entry name" value="Spore Coat Polysaccharide Biosynthesis Protein SpsA, Chain A"/>
    <property type="match status" value="1"/>
</dbReference>
<keyword evidence="3 5" id="KW-0808">Transferase</keyword>
<evidence type="ECO:0000256" key="3">
    <source>
        <dbReference type="ARBA" id="ARBA00022679"/>
    </source>
</evidence>
<keyword evidence="6" id="KW-1185">Reference proteome</keyword>
<feature type="domain" description="Glycosyltransferase 2-like" evidence="4">
    <location>
        <begin position="25"/>
        <end position="130"/>
    </location>
</feature>
<dbReference type="EMBL" id="FO203503">
    <property type="protein sequence ID" value="CCK80306.1"/>
    <property type="molecule type" value="Genomic_DNA"/>
</dbReference>
<name>K0NGG2_DESTT</name>
<evidence type="ECO:0000259" key="4">
    <source>
        <dbReference type="Pfam" id="PF00535"/>
    </source>
</evidence>
<dbReference type="PANTHER" id="PTHR43179">
    <property type="entry name" value="RHAMNOSYLTRANSFERASE WBBL"/>
    <property type="match status" value="1"/>
</dbReference>
<dbReference type="Pfam" id="PF00535">
    <property type="entry name" value="Glycos_transf_2"/>
    <property type="match status" value="1"/>
</dbReference>
<proteinExistence type="inferred from homology"/>
<evidence type="ECO:0000313" key="5">
    <source>
        <dbReference type="EMBL" id="CCK80306.1"/>
    </source>
</evidence>
<gene>
    <name evidence="5" type="ordered locus">TOL2_C21450</name>
</gene>
<sequence>MKISGKNYKINILILFMPSEIEPTLTTIESLFNNNVENTTISILQNGGTSLQLKEKFSKIKNLKYYESKDNLGVAGGRNFLLKTDECNASDVILFLDNDVITPVDYVERLTTFLIHQKDAGVVGAMTADINYSTYGIIKSFNEKGVWGGLTSHITSNEIKKELIGMNFSMRMFHMGTRHNYYYTYFSFKLIYFELFNRLLCFLRYPLDVHPELKKNLYYEKLVAEGIDKYDVSNVPGCCQAFKKSLIDEIGYLDECFNPYGYEDVDFCIRAVKNGYTNYIDTNTWLLHGTDSRHGKRDVYIQEQNRFKCMTILSYNAFKSIRKCKVIIVKLIILNFINKLMPFSNVNSIRWIKSAMNGFKIGLKIIKEKKHND</sequence>
<comment type="similarity">
    <text evidence="1">Belongs to the glycosyltransferase 2 family.</text>
</comment>